<dbReference type="OrthoDB" id="16820at2759"/>
<evidence type="ECO:0000256" key="1">
    <source>
        <dbReference type="ARBA" id="ARBA00001974"/>
    </source>
</evidence>
<comment type="similarity">
    <text evidence="2">Belongs to the paxM FAD-dependent monooxygenase family.</text>
</comment>
<dbReference type="EMBL" id="MPGH01000111">
    <property type="protein sequence ID" value="OLN86642.1"/>
    <property type="molecule type" value="Genomic_DNA"/>
</dbReference>
<evidence type="ECO:0000256" key="7">
    <source>
        <dbReference type="SAM" id="Phobius"/>
    </source>
</evidence>
<evidence type="ECO:0000259" key="8">
    <source>
        <dbReference type="Pfam" id="PF01494"/>
    </source>
</evidence>
<keyword evidence="7" id="KW-0472">Membrane</keyword>
<evidence type="ECO:0000313" key="9">
    <source>
        <dbReference type="EMBL" id="OLN86642.1"/>
    </source>
</evidence>
<dbReference type="GO" id="GO:0004497">
    <property type="term" value="F:monooxygenase activity"/>
    <property type="evidence" value="ECO:0007669"/>
    <property type="project" value="UniProtKB-KW"/>
</dbReference>
<evidence type="ECO:0000256" key="2">
    <source>
        <dbReference type="ARBA" id="ARBA00007992"/>
    </source>
</evidence>
<proteinExistence type="inferred from homology"/>
<keyword evidence="3" id="KW-0285">Flavoprotein</keyword>
<name>A0A1Q8RQR2_9PEZI</name>
<dbReference type="AlphaFoldDB" id="A0A1Q8RQR2"/>
<organism evidence="9 10">
    <name type="scientific">Colletotrichum chlorophyti</name>
    <dbReference type="NCBI Taxonomy" id="708187"/>
    <lineage>
        <taxon>Eukaryota</taxon>
        <taxon>Fungi</taxon>
        <taxon>Dikarya</taxon>
        <taxon>Ascomycota</taxon>
        <taxon>Pezizomycotina</taxon>
        <taxon>Sordariomycetes</taxon>
        <taxon>Hypocreomycetidae</taxon>
        <taxon>Glomerellales</taxon>
        <taxon>Glomerellaceae</taxon>
        <taxon>Colletotrichum</taxon>
    </lineage>
</organism>
<reference evidence="9 10" key="1">
    <citation type="submission" date="2016-11" db="EMBL/GenBank/DDBJ databases">
        <title>Draft Genome Assembly of Colletotrichum chlorophyti a pathogen of herbaceous plants.</title>
        <authorList>
            <person name="Gan P."/>
            <person name="Narusaka M."/>
            <person name="Tsushima A."/>
            <person name="Narusaka Y."/>
            <person name="Takano Y."/>
            <person name="Shirasu K."/>
        </authorList>
    </citation>
    <scope>NUCLEOTIDE SEQUENCE [LARGE SCALE GENOMIC DNA]</scope>
    <source>
        <strain evidence="9 10">NTL11</strain>
    </source>
</reference>
<dbReference type="STRING" id="708187.A0A1Q8RQR2"/>
<feature type="transmembrane region" description="Helical" evidence="7">
    <location>
        <begin position="547"/>
        <end position="574"/>
    </location>
</feature>
<keyword evidence="10" id="KW-1185">Reference proteome</keyword>
<keyword evidence="4" id="KW-0274">FAD</keyword>
<comment type="cofactor">
    <cofactor evidence="1">
        <name>FAD</name>
        <dbReference type="ChEBI" id="CHEBI:57692"/>
    </cofactor>
</comment>
<keyword evidence="6" id="KW-0503">Monooxygenase</keyword>
<feature type="transmembrane region" description="Helical" evidence="7">
    <location>
        <begin position="440"/>
        <end position="460"/>
    </location>
</feature>
<evidence type="ECO:0000256" key="5">
    <source>
        <dbReference type="ARBA" id="ARBA00023002"/>
    </source>
</evidence>
<dbReference type="PANTHER" id="PTHR47356">
    <property type="entry name" value="FAD-DEPENDENT MONOOXYGENASE ASQG-RELATED"/>
    <property type="match status" value="1"/>
</dbReference>
<feature type="transmembrane region" description="Helical" evidence="7">
    <location>
        <begin position="737"/>
        <end position="755"/>
    </location>
</feature>
<keyword evidence="5" id="KW-0560">Oxidoreductase</keyword>
<evidence type="ECO:0000256" key="6">
    <source>
        <dbReference type="ARBA" id="ARBA00023033"/>
    </source>
</evidence>
<keyword evidence="7" id="KW-1133">Transmembrane helix</keyword>
<feature type="transmembrane region" description="Helical" evidence="7">
    <location>
        <begin position="586"/>
        <end position="608"/>
    </location>
</feature>
<dbReference type="PRINTS" id="PR00420">
    <property type="entry name" value="RNGMNOXGNASE"/>
</dbReference>
<evidence type="ECO:0000313" key="10">
    <source>
        <dbReference type="Proteomes" id="UP000186583"/>
    </source>
</evidence>
<sequence length="804" mass="89231">MTSNQPSKIIIAGGGITGLTLAVILERFDIDYVLLEAYRDIAPNVGASIGLTPNCLRIYDQLGVYDAIERLPHADIEELCVRDKNGHAFKHTKLPFAQSGKRHGYTTRFFPRQWLLQVLYDSLQHKEKVLTNKKVISVKQLDGGVEVLTEDGGAERGSILIGADGVKSTVREQMYTIAGKAHGEDATANGADTLACSYQCSFGIAQHVPGWNYSQLNVVPGDNLTLVATSGSEGRVYWFVFARLPKTVHGRHIPKYTREDEVAFAKKYANHRLTESITFGQIFSKRTSSTLTPLHEGVQATWSSNPIGAQGGNSVVEAGALFINALRQKLDVRRDGLAGLTNNDVAEVFAFFQKAQRPRATRVVARSHTLQALAAFEQRLLSRFILHVVVPWQHDELALAETASILSDAPRIDTLPIPFRPKAIPFVDELPAKPVTSKSVHLFVVITTLGASFGLLWLVANIQFPYIPTFTWGGGEEPLDRKWLPTKSLNNYALYVVSLCSHPILDETAGPTAHLIYLLAQMISPNLIYTIEANRVGNRGTPLASPFLIFGIMGIAALAGTQQYWTIISVLFGHVLPTGRSVPLEVAHSLTPALALGFVLPAVLMFLPVPNTKIRQDWNALWQFGTFLFISLTDIFARVLRWHWRRTSASLNTVADPKTNHADTEFERYRNRDAAALQSAYICACAVQSVSHFATLLYVYYHPDLFVLDFFRFPSPWSNWSSLGLSLWILNVLKYDLALYVAGSVVYSLYAIWKLRQMGYITNRECATAVLCVILGQPLLGSGAAWAALWYWREGVFLRLSTLN</sequence>
<dbReference type="SUPFAM" id="SSF51905">
    <property type="entry name" value="FAD/NAD(P)-binding domain"/>
    <property type="match status" value="1"/>
</dbReference>
<comment type="caution">
    <text evidence="9">The sequence shown here is derived from an EMBL/GenBank/DDBJ whole genome shotgun (WGS) entry which is preliminary data.</text>
</comment>
<dbReference type="InterPro" id="IPR036188">
    <property type="entry name" value="FAD/NAD-bd_sf"/>
</dbReference>
<dbReference type="PANTHER" id="PTHR47356:SF2">
    <property type="entry name" value="FAD-BINDING DOMAIN-CONTAINING PROTEIN-RELATED"/>
    <property type="match status" value="1"/>
</dbReference>
<dbReference type="Pfam" id="PF01494">
    <property type="entry name" value="FAD_binding_3"/>
    <property type="match status" value="1"/>
</dbReference>
<dbReference type="GO" id="GO:0071949">
    <property type="term" value="F:FAD binding"/>
    <property type="evidence" value="ECO:0007669"/>
    <property type="project" value="InterPro"/>
</dbReference>
<keyword evidence="7" id="KW-0812">Transmembrane</keyword>
<evidence type="ECO:0000256" key="3">
    <source>
        <dbReference type="ARBA" id="ARBA00022630"/>
    </source>
</evidence>
<feature type="transmembrane region" description="Helical" evidence="7">
    <location>
        <begin position="680"/>
        <end position="701"/>
    </location>
</feature>
<dbReference type="InterPro" id="IPR050562">
    <property type="entry name" value="FAD_mOase_fung"/>
</dbReference>
<accession>A0A1Q8RQR2</accession>
<feature type="domain" description="FAD-binding" evidence="8">
    <location>
        <begin position="8"/>
        <end position="201"/>
    </location>
</feature>
<dbReference type="InterPro" id="IPR002938">
    <property type="entry name" value="FAD-bd"/>
</dbReference>
<protein>
    <submittedName>
        <fullName evidence="9">FAD-dependent urate hydroxylase 3</fullName>
    </submittedName>
</protein>
<dbReference type="Proteomes" id="UP000186583">
    <property type="component" value="Unassembled WGS sequence"/>
</dbReference>
<feature type="transmembrane region" description="Helical" evidence="7">
    <location>
        <begin position="767"/>
        <end position="792"/>
    </location>
</feature>
<gene>
    <name evidence="9" type="ORF">CCHL11_03714</name>
</gene>
<dbReference type="Gene3D" id="3.50.50.60">
    <property type="entry name" value="FAD/NAD(P)-binding domain"/>
    <property type="match status" value="1"/>
</dbReference>
<evidence type="ECO:0000256" key="4">
    <source>
        <dbReference type="ARBA" id="ARBA00022827"/>
    </source>
</evidence>